<organism evidence="2">
    <name type="scientific">Siphoviridae sp. ctoRD1</name>
    <dbReference type="NCBI Taxonomy" id="2825669"/>
    <lineage>
        <taxon>Viruses</taxon>
        <taxon>Duplodnaviria</taxon>
        <taxon>Heunggongvirae</taxon>
        <taxon>Uroviricota</taxon>
        <taxon>Caudoviricetes</taxon>
    </lineage>
</organism>
<evidence type="ECO:0000256" key="1">
    <source>
        <dbReference type="SAM" id="MobiDB-lite"/>
    </source>
</evidence>
<accession>A0A8S5QFD9</accession>
<dbReference type="EMBL" id="BK015641">
    <property type="protein sequence ID" value="DAE17485.1"/>
    <property type="molecule type" value="Genomic_DNA"/>
</dbReference>
<sequence>MEKNGWGGKRPNQTGRPKKAEGVRKQHQLRAYDEEWAVIQAFARLVKHGKMKECSDFVKRIEA</sequence>
<proteinExistence type="predicted"/>
<reference evidence="2" key="1">
    <citation type="journal article" date="2021" name="Proc. Natl. Acad. Sci. U.S.A.">
        <title>A Catalog of Tens of Thousands of Viruses from Human Metagenomes Reveals Hidden Associations with Chronic Diseases.</title>
        <authorList>
            <person name="Tisza M.J."/>
            <person name="Buck C.B."/>
        </authorList>
    </citation>
    <scope>NUCLEOTIDE SEQUENCE</scope>
    <source>
        <strain evidence="2">CtoRD1</strain>
    </source>
</reference>
<protein>
    <submittedName>
        <fullName evidence="2">Uncharacterized protein</fullName>
    </submittedName>
</protein>
<name>A0A8S5QFD9_9CAUD</name>
<feature type="region of interest" description="Disordered" evidence="1">
    <location>
        <begin position="1"/>
        <end position="26"/>
    </location>
</feature>
<evidence type="ECO:0000313" key="2">
    <source>
        <dbReference type="EMBL" id="DAE17485.1"/>
    </source>
</evidence>